<dbReference type="AlphaFoldDB" id="A0A6P1M6E5"/>
<evidence type="ECO:0000313" key="6">
    <source>
        <dbReference type="EMBL" id="QHI69421.1"/>
    </source>
</evidence>
<dbReference type="InterPro" id="IPR018062">
    <property type="entry name" value="HTH_AraC-typ_CS"/>
</dbReference>
<dbReference type="GO" id="GO:0003700">
    <property type="term" value="F:DNA-binding transcription factor activity"/>
    <property type="evidence" value="ECO:0007669"/>
    <property type="project" value="InterPro"/>
</dbReference>
<protein>
    <submittedName>
        <fullName evidence="6">Helix-turn-helix domain-containing protein</fullName>
    </submittedName>
</protein>
<dbReference type="InterPro" id="IPR018060">
    <property type="entry name" value="HTH_AraC"/>
</dbReference>
<dbReference type="Proteomes" id="UP000464954">
    <property type="component" value="Chromosome"/>
</dbReference>
<dbReference type="InterPro" id="IPR003313">
    <property type="entry name" value="AraC-bd"/>
</dbReference>
<dbReference type="PROSITE" id="PS01124">
    <property type="entry name" value="HTH_ARAC_FAMILY_2"/>
    <property type="match status" value="1"/>
</dbReference>
<dbReference type="EMBL" id="CP047593">
    <property type="protein sequence ID" value="QHI69421.1"/>
    <property type="molecule type" value="Genomic_DNA"/>
</dbReference>
<feature type="domain" description="HTH araC/xylS-type" evidence="5">
    <location>
        <begin position="159"/>
        <end position="257"/>
    </location>
</feature>
<dbReference type="KEGG" id="taer:GT409_08125"/>
<dbReference type="InterPro" id="IPR050204">
    <property type="entry name" value="AraC_XylS_family_regulators"/>
</dbReference>
<dbReference type="InterPro" id="IPR014710">
    <property type="entry name" value="RmlC-like_jellyroll"/>
</dbReference>
<keyword evidence="1" id="KW-0805">Transcription regulation</keyword>
<dbReference type="PRINTS" id="PR00032">
    <property type="entry name" value="HTHARAC"/>
</dbReference>
<dbReference type="Gene3D" id="1.10.10.60">
    <property type="entry name" value="Homeodomain-like"/>
    <property type="match status" value="1"/>
</dbReference>
<evidence type="ECO:0000259" key="5">
    <source>
        <dbReference type="PROSITE" id="PS01124"/>
    </source>
</evidence>
<evidence type="ECO:0000256" key="2">
    <source>
        <dbReference type="ARBA" id="ARBA00023125"/>
    </source>
</evidence>
<dbReference type="Gene3D" id="2.60.120.10">
    <property type="entry name" value="Jelly Rolls"/>
    <property type="match status" value="1"/>
</dbReference>
<reference evidence="6 7" key="1">
    <citation type="submission" date="2020-01" db="EMBL/GenBank/DDBJ databases">
        <title>Ponticoccus aerotolerans gen. nov., sp. nov., an anaerobic bacterium and proposal of Ponticoccusceae fam. nov., Ponticoccusles ord. nov. and Ponticoccuse classis nov. in the phylum Kiritimatiellaeota.</title>
        <authorList>
            <person name="Zhou L.Y."/>
            <person name="Du Z.J."/>
        </authorList>
    </citation>
    <scope>NUCLEOTIDE SEQUENCE [LARGE SCALE GENOMIC DNA]</scope>
    <source>
        <strain evidence="6 7">S-5007</strain>
    </source>
</reference>
<dbReference type="SMART" id="SM00342">
    <property type="entry name" value="HTH_ARAC"/>
    <property type="match status" value="1"/>
</dbReference>
<keyword evidence="2" id="KW-0238">DNA-binding</keyword>
<keyword evidence="7" id="KW-1185">Reference proteome</keyword>
<dbReference type="GO" id="GO:0043565">
    <property type="term" value="F:sequence-specific DNA binding"/>
    <property type="evidence" value="ECO:0007669"/>
    <property type="project" value="InterPro"/>
</dbReference>
<dbReference type="PROSITE" id="PS00041">
    <property type="entry name" value="HTH_ARAC_FAMILY_1"/>
    <property type="match status" value="1"/>
</dbReference>
<dbReference type="Pfam" id="PF12833">
    <property type="entry name" value="HTH_18"/>
    <property type="match status" value="1"/>
</dbReference>
<dbReference type="InterPro" id="IPR009057">
    <property type="entry name" value="Homeodomain-like_sf"/>
</dbReference>
<dbReference type="InterPro" id="IPR037923">
    <property type="entry name" value="HTH-like"/>
</dbReference>
<evidence type="ECO:0000256" key="4">
    <source>
        <dbReference type="ARBA" id="ARBA00023163"/>
    </source>
</evidence>
<proteinExistence type="predicted"/>
<organism evidence="6 7">
    <name type="scientific">Tichowtungia aerotolerans</name>
    <dbReference type="NCBI Taxonomy" id="2697043"/>
    <lineage>
        <taxon>Bacteria</taxon>
        <taxon>Pseudomonadati</taxon>
        <taxon>Kiritimatiellota</taxon>
        <taxon>Tichowtungiia</taxon>
        <taxon>Tichowtungiales</taxon>
        <taxon>Tichowtungiaceae</taxon>
        <taxon>Tichowtungia</taxon>
    </lineage>
</organism>
<dbReference type="RefSeq" id="WP_160628603.1">
    <property type="nucleotide sequence ID" value="NZ_CP047593.1"/>
</dbReference>
<dbReference type="Pfam" id="PF02311">
    <property type="entry name" value="AraC_binding"/>
    <property type="match status" value="1"/>
</dbReference>
<evidence type="ECO:0000256" key="3">
    <source>
        <dbReference type="ARBA" id="ARBA00023159"/>
    </source>
</evidence>
<gene>
    <name evidence="6" type="ORF">GT409_08125</name>
</gene>
<keyword evidence="4" id="KW-0804">Transcription</keyword>
<evidence type="ECO:0000313" key="7">
    <source>
        <dbReference type="Proteomes" id="UP000464954"/>
    </source>
</evidence>
<dbReference type="SUPFAM" id="SSF46689">
    <property type="entry name" value="Homeodomain-like"/>
    <property type="match status" value="2"/>
</dbReference>
<dbReference type="InterPro" id="IPR020449">
    <property type="entry name" value="Tscrpt_reg_AraC-type_HTH"/>
</dbReference>
<evidence type="ECO:0000256" key="1">
    <source>
        <dbReference type="ARBA" id="ARBA00023015"/>
    </source>
</evidence>
<name>A0A6P1M6E5_9BACT</name>
<dbReference type="PANTHER" id="PTHR46796">
    <property type="entry name" value="HTH-TYPE TRANSCRIPTIONAL ACTIVATOR RHAS-RELATED"/>
    <property type="match status" value="1"/>
</dbReference>
<accession>A0A6P1M6E5</accession>
<sequence length="262" mass="29520">METSEYARTANQEITLLFAGIHRRAKNVREHAHECMELILIRKGTCEVHVDGQTLTAHPGDIIAMPAHQVHDQISHGHIDTVYCGFTAPPTLVCAEPHVVALPDISFIEQSMLLLSAISLSQTQAAPEAANLVMAAILEQLQQQHVLHQELEQTPPLLRVILRYINDHIDEPITVETLAAHTRMSSSNLHLLFRTHLKTSPMRYLHEQRMKAARSALMTPYLSVKEVAVICGYPDVNHFVRTFRKAHGLPPGQWRKQQQNTL</sequence>
<dbReference type="PANTHER" id="PTHR46796:SF6">
    <property type="entry name" value="ARAC SUBFAMILY"/>
    <property type="match status" value="1"/>
</dbReference>
<dbReference type="SUPFAM" id="SSF51215">
    <property type="entry name" value="Regulatory protein AraC"/>
    <property type="match status" value="1"/>
</dbReference>
<keyword evidence="3" id="KW-0010">Activator</keyword>